<proteinExistence type="predicted"/>
<feature type="domain" description="Secretion system C-terminal sorting" evidence="1">
    <location>
        <begin position="488"/>
        <end position="561"/>
    </location>
</feature>
<gene>
    <name evidence="2" type="ORF">GLV81_11785</name>
</gene>
<evidence type="ECO:0000313" key="3">
    <source>
        <dbReference type="Proteomes" id="UP000426027"/>
    </source>
</evidence>
<dbReference type="InterPro" id="IPR026444">
    <property type="entry name" value="Secre_tail"/>
</dbReference>
<organism evidence="2 3">
    <name type="scientific">Phnomibacter ginsenosidimutans</name>
    <dbReference type="NCBI Taxonomy" id="2676868"/>
    <lineage>
        <taxon>Bacteria</taxon>
        <taxon>Pseudomonadati</taxon>
        <taxon>Bacteroidota</taxon>
        <taxon>Chitinophagia</taxon>
        <taxon>Chitinophagales</taxon>
        <taxon>Chitinophagaceae</taxon>
        <taxon>Phnomibacter</taxon>
    </lineage>
</organism>
<protein>
    <submittedName>
        <fullName evidence="2">T9SS type A sorting domain-containing protein</fullName>
    </submittedName>
</protein>
<evidence type="ECO:0000259" key="1">
    <source>
        <dbReference type="Pfam" id="PF18962"/>
    </source>
</evidence>
<evidence type="ECO:0000313" key="2">
    <source>
        <dbReference type="EMBL" id="QGW28687.1"/>
    </source>
</evidence>
<keyword evidence="3" id="KW-1185">Reference proteome</keyword>
<dbReference type="Proteomes" id="UP000426027">
    <property type="component" value="Chromosome"/>
</dbReference>
<dbReference type="AlphaFoldDB" id="A0A6I6G894"/>
<dbReference type="EMBL" id="CP046566">
    <property type="protein sequence ID" value="QGW28687.1"/>
    <property type="molecule type" value="Genomic_DNA"/>
</dbReference>
<dbReference type="Pfam" id="PF18962">
    <property type="entry name" value="Por_Secre_tail"/>
    <property type="match status" value="1"/>
</dbReference>
<sequence length="564" mass="59712">MFKGSIKVFLSFLHFLKHTPLLMRVRISFITLFFVFACSVDTLFAQNYGSGNVILVRVGTGLDALSNTGSPVFLDEYTPTGTIVSQTTIPTTANGSQQILILGGTSTTEGMITRSLDGHYLVLAGYNRPLGGVGSLSSTTSASVARSIARIDASKNIDLTTALTDFASAGSPRSAVTSDGTKFWSAGGTNGIRYFTLGSTTSTQISTTITNARVVGVADNRLFVSSATSTYRLGQMGTGLPETAGQTLVNLPGYPSASGSPYQFVFFDLNASEPGPDVLYVADDLSGIQKYSLVAGTWTANGIVGADADDYRGLTGYKNPADNSIVLFATRKGGSGGTGGGELVTLTDNSGYNAAIGSLTPTLLATAALNQAYRGVAMAPEAISLPVDVLSFTASKTSRAHVLAWTTAQENNISRYVVERSQNGQQFTALQALAAKGNQLYNAYQIDDVRPLAGNNFYRLRIEEKDGTVRYSKLVRLQAANNTAGFAVWPNPVQRGAGITVQHPVAKTKATISIYTLEGKMLLQYPVPAEAMQTSLNSQLLVAGLYRLVYNNGTQQTATQISVQ</sequence>
<dbReference type="KEGG" id="fls:GLV81_11785"/>
<dbReference type="NCBIfam" id="TIGR04183">
    <property type="entry name" value="Por_Secre_tail"/>
    <property type="match status" value="1"/>
</dbReference>
<accession>A0A6I6G894</accession>
<name>A0A6I6G894_9BACT</name>
<reference evidence="2 3" key="1">
    <citation type="submission" date="2019-11" db="EMBL/GenBank/DDBJ databases">
        <authorList>
            <person name="Im W.T."/>
        </authorList>
    </citation>
    <scope>NUCLEOTIDE SEQUENCE [LARGE SCALE GENOMIC DNA]</scope>
    <source>
        <strain evidence="2 3">SB-02</strain>
    </source>
</reference>